<dbReference type="OrthoDB" id="5858441at2759"/>
<dbReference type="EMBL" id="UYRR01031142">
    <property type="protein sequence ID" value="VDK46635.1"/>
    <property type="molecule type" value="Genomic_DNA"/>
</dbReference>
<organism evidence="3">
    <name type="scientific">Anisakis simplex</name>
    <name type="common">Herring worm</name>
    <dbReference type="NCBI Taxonomy" id="6269"/>
    <lineage>
        <taxon>Eukaryota</taxon>
        <taxon>Metazoa</taxon>
        <taxon>Ecdysozoa</taxon>
        <taxon>Nematoda</taxon>
        <taxon>Chromadorea</taxon>
        <taxon>Rhabditida</taxon>
        <taxon>Spirurina</taxon>
        <taxon>Ascaridomorpha</taxon>
        <taxon>Ascaridoidea</taxon>
        <taxon>Anisakidae</taxon>
        <taxon>Anisakis</taxon>
        <taxon>Anisakis simplex complex</taxon>
    </lineage>
</organism>
<reference evidence="1 2" key="2">
    <citation type="submission" date="2018-11" db="EMBL/GenBank/DDBJ databases">
        <authorList>
            <consortium name="Pathogen Informatics"/>
        </authorList>
    </citation>
    <scope>NUCLEOTIDE SEQUENCE [LARGE SCALE GENOMIC DNA]</scope>
</reference>
<sequence>MNVDNLGLINMTKHGEIFQQSHPSSILMTLGTMLGRLCNVVGTVKMYKSVAKFVARHRRAQLRQTAEKLGGAEADADWNEALIECCQLFV</sequence>
<protein>
    <submittedName>
        <fullName evidence="3">ABC transmembrane type-1 domain-containing protein</fullName>
    </submittedName>
</protein>
<dbReference type="WBParaSite" id="ASIM_0001266301-mRNA-1">
    <property type="protein sequence ID" value="ASIM_0001266301-mRNA-1"/>
    <property type="gene ID" value="ASIM_0001266301"/>
</dbReference>
<name>A0A0M3JWJ6_ANISI</name>
<reference evidence="3" key="1">
    <citation type="submission" date="2017-02" db="UniProtKB">
        <authorList>
            <consortium name="WormBaseParasite"/>
        </authorList>
    </citation>
    <scope>IDENTIFICATION</scope>
</reference>
<keyword evidence="2" id="KW-1185">Reference proteome</keyword>
<gene>
    <name evidence="1" type="ORF">ASIM_LOCUS12129</name>
</gene>
<evidence type="ECO:0000313" key="2">
    <source>
        <dbReference type="Proteomes" id="UP000267096"/>
    </source>
</evidence>
<evidence type="ECO:0000313" key="3">
    <source>
        <dbReference type="WBParaSite" id="ASIM_0001266301-mRNA-1"/>
    </source>
</evidence>
<dbReference type="AlphaFoldDB" id="A0A0M3JWJ6"/>
<accession>A0A0M3JWJ6</accession>
<evidence type="ECO:0000313" key="1">
    <source>
        <dbReference type="EMBL" id="VDK46635.1"/>
    </source>
</evidence>
<proteinExistence type="predicted"/>
<dbReference type="Proteomes" id="UP000267096">
    <property type="component" value="Unassembled WGS sequence"/>
</dbReference>